<reference evidence="1 2" key="1">
    <citation type="submission" date="2024-02" db="EMBL/GenBank/DDBJ databases">
        <title>First draft genome assembly of two strains of Seiridium cardinale.</title>
        <authorList>
            <person name="Emiliani G."/>
            <person name="Scali E."/>
        </authorList>
    </citation>
    <scope>NUCLEOTIDE SEQUENCE [LARGE SCALE GENOMIC DNA]</scope>
    <source>
        <strain evidence="1 2">BM-138-000479</strain>
    </source>
</reference>
<dbReference type="Proteomes" id="UP001465668">
    <property type="component" value="Unassembled WGS sequence"/>
</dbReference>
<dbReference type="GO" id="GO:0016787">
    <property type="term" value="F:hydrolase activity"/>
    <property type="evidence" value="ECO:0007669"/>
    <property type="project" value="UniProtKB-KW"/>
</dbReference>
<keyword evidence="2" id="KW-1185">Reference proteome</keyword>
<organism evidence="1 2">
    <name type="scientific">Seiridium cardinale</name>
    <dbReference type="NCBI Taxonomy" id="138064"/>
    <lineage>
        <taxon>Eukaryota</taxon>
        <taxon>Fungi</taxon>
        <taxon>Dikarya</taxon>
        <taxon>Ascomycota</taxon>
        <taxon>Pezizomycotina</taxon>
        <taxon>Sordariomycetes</taxon>
        <taxon>Xylariomycetidae</taxon>
        <taxon>Amphisphaeriales</taxon>
        <taxon>Sporocadaceae</taxon>
        <taxon>Seiridium</taxon>
    </lineage>
</organism>
<name>A0ABR2XTD6_9PEZI</name>
<protein>
    <submittedName>
        <fullName evidence="1">AB hydrolase-1 domain-containing protein</fullName>
    </submittedName>
</protein>
<sequence length="90" mass="10200">MSAPSAALRIYDLMLPYHRVEFKTYDSTISGGNLHHAPDARQHAPIKTFVRGIGLTQNNIRKAGFATFSRRDVMCLPMTIILWPRNLSML</sequence>
<dbReference type="EMBL" id="JARVKM010000023">
    <property type="protein sequence ID" value="KAK9777060.1"/>
    <property type="molecule type" value="Genomic_DNA"/>
</dbReference>
<accession>A0ABR2XTD6</accession>
<keyword evidence="1" id="KW-0378">Hydrolase</keyword>
<evidence type="ECO:0000313" key="2">
    <source>
        <dbReference type="Proteomes" id="UP001465668"/>
    </source>
</evidence>
<gene>
    <name evidence="1" type="ORF">SCAR479_06128</name>
</gene>
<proteinExistence type="predicted"/>
<comment type="caution">
    <text evidence="1">The sequence shown here is derived from an EMBL/GenBank/DDBJ whole genome shotgun (WGS) entry which is preliminary data.</text>
</comment>
<evidence type="ECO:0000313" key="1">
    <source>
        <dbReference type="EMBL" id="KAK9777060.1"/>
    </source>
</evidence>